<dbReference type="InterPro" id="IPR013118">
    <property type="entry name" value="Mannitol_DH_C"/>
</dbReference>
<comment type="catalytic activity">
    <reaction evidence="2">
        <text>D-mannitol 1-phosphate + NAD(+) = beta-D-fructose 6-phosphate + NADH + H(+)</text>
        <dbReference type="Rhea" id="RHEA:19661"/>
        <dbReference type="ChEBI" id="CHEBI:15378"/>
        <dbReference type="ChEBI" id="CHEBI:57540"/>
        <dbReference type="ChEBI" id="CHEBI:57634"/>
        <dbReference type="ChEBI" id="CHEBI:57945"/>
        <dbReference type="ChEBI" id="CHEBI:61381"/>
        <dbReference type="EC" id="1.1.1.17"/>
    </reaction>
</comment>
<dbReference type="HOGENOM" id="CLU_037833_0_0_14"/>
<dbReference type="InterPro" id="IPR008927">
    <property type="entry name" value="6-PGluconate_DH-like_C_sf"/>
</dbReference>
<proteinExistence type="predicted"/>
<evidence type="ECO:0000313" key="6">
    <source>
        <dbReference type="Proteomes" id="UP000032740"/>
    </source>
</evidence>
<name>U4KKA8_ALTPJ</name>
<evidence type="ECO:0000256" key="1">
    <source>
        <dbReference type="ARBA" id="ARBA00023002"/>
    </source>
</evidence>
<protein>
    <submittedName>
        <fullName evidence="5">Mannitol-1-phosphate/altronate dehydrogenases</fullName>
        <ecNumber evidence="5">1.1.1.57</ecNumber>
    </submittedName>
</protein>
<organism evidence="5 6">
    <name type="scientific">Alteracholeplasma palmae (strain ATCC 49389 / J233)</name>
    <name type="common">Acholeplasma palmae</name>
    <dbReference type="NCBI Taxonomy" id="1318466"/>
    <lineage>
        <taxon>Bacteria</taxon>
        <taxon>Bacillati</taxon>
        <taxon>Mycoplasmatota</taxon>
        <taxon>Mollicutes</taxon>
        <taxon>Acholeplasmatales</taxon>
        <taxon>Acholeplasmataceae</taxon>
        <taxon>Acholeplasma</taxon>
    </lineage>
</organism>
<keyword evidence="6" id="KW-1185">Reference proteome</keyword>
<accession>U4KKA8</accession>
<dbReference type="InterPro" id="IPR036291">
    <property type="entry name" value="NAD(P)-bd_dom_sf"/>
</dbReference>
<dbReference type="Pfam" id="PF01232">
    <property type="entry name" value="Mannitol_dh"/>
    <property type="match status" value="1"/>
</dbReference>
<reference evidence="5 6" key="1">
    <citation type="journal article" date="2013" name="J. Mol. Microbiol. Biotechnol.">
        <title>Analysis of the Complete Genomes of Acholeplasma brassicae , A. palmae and A. laidlawii and Their Comparison to the Obligate Parasites from ' Candidatus Phytoplasma'.</title>
        <authorList>
            <person name="Kube M."/>
            <person name="Siewert C."/>
            <person name="Migdoll A.M."/>
            <person name="Duduk B."/>
            <person name="Holz S."/>
            <person name="Rabus R."/>
            <person name="Seemuller E."/>
            <person name="Mitrovic J."/>
            <person name="Muller I."/>
            <person name="Buttner C."/>
            <person name="Reinhardt R."/>
        </authorList>
    </citation>
    <scope>NUCLEOTIDE SEQUENCE [LARGE SCALE GENOMIC DNA]</scope>
    <source>
        <strain evidence="5 6">J233</strain>
    </source>
</reference>
<evidence type="ECO:0000259" key="4">
    <source>
        <dbReference type="Pfam" id="PF08125"/>
    </source>
</evidence>
<dbReference type="EMBL" id="FO681347">
    <property type="protein sequence ID" value="CCV63958.1"/>
    <property type="molecule type" value="Genomic_DNA"/>
</dbReference>
<dbReference type="AlphaFoldDB" id="U4KKA8"/>
<evidence type="ECO:0000259" key="3">
    <source>
        <dbReference type="Pfam" id="PF01232"/>
    </source>
</evidence>
<dbReference type="RefSeq" id="WP_026656751.1">
    <property type="nucleotide sequence ID" value="NC_022538.1"/>
</dbReference>
<dbReference type="GO" id="GO:0008866">
    <property type="term" value="F:fructuronate reductase activity"/>
    <property type="evidence" value="ECO:0007669"/>
    <property type="project" value="UniProtKB-EC"/>
</dbReference>
<dbReference type="Pfam" id="PF08125">
    <property type="entry name" value="Mannitol_dh_C"/>
    <property type="match status" value="1"/>
</dbReference>
<dbReference type="KEGG" id="apal:BN85403810"/>
<dbReference type="SUPFAM" id="SSF48179">
    <property type="entry name" value="6-phosphogluconate dehydrogenase C-terminal domain-like"/>
    <property type="match status" value="1"/>
</dbReference>
<keyword evidence="1 5" id="KW-0560">Oxidoreductase</keyword>
<dbReference type="Gene3D" id="1.10.1040.10">
    <property type="entry name" value="N-(1-d-carboxylethyl)-l-norvaline Dehydrogenase, domain 2"/>
    <property type="match status" value="1"/>
</dbReference>
<feature type="domain" description="Mannitol dehydrogenase C-terminal" evidence="4">
    <location>
        <begin position="316"/>
        <end position="508"/>
    </location>
</feature>
<sequence>MKLKLSDISNPEYKTKNYKLPQYDINKVRKNTHKNPTWIHFGAGNIFRAFLAKLQQHLLNQKLTDKGIIVAEGFDYEIIDKIFKPYDLLTLAVELKSDGTVDKEVIASMTEGLKFDPMFKDDFKRLVTVFENDSLEIASFTITEKGYELKNNQNQYYPLVLDDFKNGTKEPKSYLGKVVYLLLKRFNKNKKPLTLVSMDNYSHNGTKLKNSILDIAKNWEKENLVGKDFIDYLENSISYPWTMIDKITPRPDEKVAQLLKQENFLDIETIVTEKHTYVAPYVNAEETEYLVVEDNFKNGRPSLEKVGVIFTTQETVDKVEKMKVSTCLNPLHTALAIYGCLLGFTKISDEMKDPALVSMIKKIGYEEGLKVVVDPKIINPKAFIDQVINKRLPNPFMPDTPQRIATDTSQKISIRFGQTIKAYIKDPNLDEKDLKVIPLVLAGWIRYLMGIDDAGNKFTVSPDPLYPELYEHVKDIKLGDKIHLEKIEYLLADEKVFGLDLTKTQLAPMIIDYFNELNQGKNAVKRTLDKYLL</sequence>
<dbReference type="STRING" id="1318466.BN85403810"/>
<evidence type="ECO:0000313" key="5">
    <source>
        <dbReference type="EMBL" id="CCV63958.1"/>
    </source>
</evidence>
<dbReference type="PANTHER" id="PTHR43362">
    <property type="entry name" value="MANNITOL DEHYDROGENASE DSF1-RELATED"/>
    <property type="match status" value="1"/>
</dbReference>
<dbReference type="OrthoDB" id="271711at2"/>
<dbReference type="SUPFAM" id="SSF51735">
    <property type="entry name" value="NAD(P)-binding Rossmann-fold domains"/>
    <property type="match status" value="1"/>
</dbReference>
<dbReference type="GO" id="GO:0008926">
    <property type="term" value="F:mannitol-1-phosphate 5-dehydrogenase activity"/>
    <property type="evidence" value="ECO:0007669"/>
    <property type="project" value="UniProtKB-EC"/>
</dbReference>
<dbReference type="Proteomes" id="UP000032740">
    <property type="component" value="Chromosome"/>
</dbReference>
<dbReference type="InterPro" id="IPR013328">
    <property type="entry name" value="6PGD_dom2"/>
</dbReference>
<gene>
    <name evidence="5" type="ORF">BN85403810</name>
</gene>
<dbReference type="Gene3D" id="3.40.50.720">
    <property type="entry name" value="NAD(P)-binding Rossmann-like Domain"/>
    <property type="match status" value="1"/>
</dbReference>
<dbReference type="EC" id="1.1.1.57" evidence="5"/>
<dbReference type="PANTHER" id="PTHR43362:SF1">
    <property type="entry name" value="MANNITOL DEHYDROGENASE 2-RELATED"/>
    <property type="match status" value="1"/>
</dbReference>
<dbReference type="InterPro" id="IPR013131">
    <property type="entry name" value="Mannitol_DH_N"/>
</dbReference>
<evidence type="ECO:0000256" key="2">
    <source>
        <dbReference type="ARBA" id="ARBA00048615"/>
    </source>
</evidence>
<feature type="domain" description="Mannitol dehydrogenase N-terminal" evidence="3">
    <location>
        <begin position="39"/>
        <end position="305"/>
    </location>
</feature>
<dbReference type="InterPro" id="IPR050988">
    <property type="entry name" value="Mannitol_DH/Oxidoreductase"/>
</dbReference>